<proteinExistence type="predicted"/>
<evidence type="ECO:0000256" key="1">
    <source>
        <dbReference type="SAM" id="MobiDB-lite"/>
    </source>
</evidence>
<feature type="compositionally biased region" description="Polar residues" evidence="1">
    <location>
        <begin position="90"/>
        <end position="102"/>
    </location>
</feature>
<dbReference type="EMBL" id="HBUE01181387">
    <property type="protein sequence ID" value="CAG6520558.1"/>
    <property type="molecule type" value="Transcribed_RNA"/>
</dbReference>
<dbReference type="EMBL" id="HBUE01181389">
    <property type="protein sequence ID" value="CAG6520562.1"/>
    <property type="molecule type" value="Transcribed_RNA"/>
</dbReference>
<dbReference type="EMBL" id="HBUE01181388">
    <property type="protein sequence ID" value="CAG6520560.1"/>
    <property type="molecule type" value="Transcribed_RNA"/>
</dbReference>
<dbReference type="EMBL" id="HBUE01286998">
    <property type="protein sequence ID" value="CAG6572132.1"/>
    <property type="molecule type" value="Transcribed_RNA"/>
</dbReference>
<dbReference type="EMBL" id="HBUE01286995">
    <property type="protein sequence ID" value="CAG6572127.1"/>
    <property type="molecule type" value="Transcribed_RNA"/>
</dbReference>
<dbReference type="EMBL" id="HBUE01181385">
    <property type="protein sequence ID" value="CAG6520555.1"/>
    <property type="molecule type" value="Transcribed_RNA"/>
</dbReference>
<dbReference type="EMBL" id="HBUE01286994">
    <property type="protein sequence ID" value="CAG6572125.1"/>
    <property type="molecule type" value="Transcribed_RNA"/>
</dbReference>
<sequence>MKRKLERTTKIRLIAGVLLKSRMGFSSQKTAKESAISSGVLVQRNNSSLRHSRSSLRKSPPRDKTPRGTSTPPTRSTKQPNFRALVQRWRSLSSTDTNRPHW</sequence>
<reference evidence="2" key="1">
    <citation type="submission" date="2021-05" db="EMBL/GenBank/DDBJ databases">
        <authorList>
            <person name="Alioto T."/>
            <person name="Alioto T."/>
            <person name="Gomez Garrido J."/>
        </authorList>
    </citation>
    <scope>NUCLEOTIDE SEQUENCE</scope>
</reference>
<name>A0A8D8NNU7_CULPI</name>
<feature type="compositionally biased region" description="Low complexity" evidence="1">
    <location>
        <begin position="67"/>
        <end position="77"/>
    </location>
</feature>
<dbReference type="EMBL" id="HBUE01286997">
    <property type="protein sequence ID" value="CAG6572130.1"/>
    <property type="molecule type" value="Transcribed_RNA"/>
</dbReference>
<protein>
    <submittedName>
        <fullName evidence="2">(northern house mosquito) hypothetical protein</fullName>
    </submittedName>
</protein>
<organism evidence="2">
    <name type="scientific">Culex pipiens</name>
    <name type="common">House mosquito</name>
    <dbReference type="NCBI Taxonomy" id="7175"/>
    <lineage>
        <taxon>Eukaryota</taxon>
        <taxon>Metazoa</taxon>
        <taxon>Ecdysozoa</taxon>
        <taxon>Arthropoda</taxon>
        <taxon>Hexapoda</taxon>
        <taxon>Insecta</taxon>
        <taxon>Pterygota</taxon>
        <taxon>Neoptera</taxon>
        <taxon>Endopterygota</taxon>
        <taxon>Diptera</taxon>
        <taxon>Nematocera</taxon>
        <taxon>Culicoidea</taxon>
        <taxon>Culicidae</taxon>
        <taxon>Culicinae</taxon>
        <taxon>Culicini</taxon>
        <taxon>Culex</taxon>
        <taxon>Culex</taxon>
    </lineage>
</organism>
<dbReference type="EMBL" id="HBUE01181391">
    <property type="protein sequence ID" value="CAG6520565.1"/>
    <property type="molecule type" value="Transcribed_RNA"/>
</dbReference>
<feature type="region of interest" description="Disordered" evidence="1">
    <location>
        <begin position="22"/>
        <end position="102"/>
    </location>
</feature>
<accession>A0A8D8NNU7</accession>
<dbReference type="EMBL" id="HBUE01286996">
    <property type="protein sequence ID" value="CAG6572129.1"/>
    <property type="molecule type" value="Transcribed_RNA"/>
</dbReference>
<dbReference type="AlphaFoldDB" id="A0A8D8NNU7"/>
<dbReference type="EMBL" id="HBUE01286992">
    <property type="protein sequence ID" value="CAG6572122.1"/>
    <property type="molecule type" value="Transcribed_RNA"/>
</dbReference>
<evidence type="ECO:0000313" key="2">
    <source>
        <dbReference type="EMBL" id="CAG6572122.1"/>
    </source>
</evidence>
<dbReference type="EMBL" id="HBUE01181390">
    <property type="protein sequence ID" value="CAG6520563.1"/>
    <property type="molecule type" value="Transcribed_RNA"/>
</dbReference>